<protein>
    <submittedName>
        <fullName evidence="2">Uncharacterized protein</fullName>
    </submittedName>
</protein>
<dbReference type="AlphaFoldDB" id="A0A1G7QYG9"/>
<feature type="transmembrane region" description="Helical" evidence="1">
    <location>
        <begin position="100"/>
        <end position="120"/>
    </location>
</feature>
<accession>A0A1G7QYG9</accession>
<sequence length="159" mass="17595">MQAFIKAPYTVKILIFLHAALGLGAIIGGGSLVLDPTGQMIGIPTEMMKVELFSDYLIPGIILLVVFGIGPLVVMVGLLLKRDCKLGEKLNGLKPMHWSWTFSLYTAFGLIIWIMVQMYILELVAIIHLVYVGWALALQIVTLLPSVREYYESTGNNTK</sequence>
<keyword evidence="3" id="KW-1185">Reference proteome</keyword>
<dbReference type="RefSeq" id="WP_091233741.1">
    <property type="nucleotide sequence ID" value="NZ_FNBG01000024.1"/>
</dbReference>
<gene>
    <name evidence="2" type="ORF">SAMN04488542_12418</name>
</gene>
<evidence type="ECO:0000256" key="1">
    <source>
        <dbReference type="SAM" id="Phobius"/>
    </source>
</evidence>
<keyword evidence="1" id="KW-0472">Membrane</keyword>
<proteinExistence type="predicted"/>
<feature type="transmembrane region" description="Helical" evidence="1">
    <location>
        <begin position="126"/>
        <end position="144"/>
    </location>
</feature>
<dbReference type="Proteomes" id="UP000198972">
    <property type="component" value="Unassembled WGS sequence"/>
</dbReference>
<organism evidence="2 3">
    <name type="scientific">Fontibacillus panacisegetis</name>
    <dbReference type="NCBI Taxonomy" id="670482"/>
    <lineage>
        <taxon>Bacteria</taxon>
        <taxon>Bacillati</taxon>
        <taxon>Bacillota</taxon>
        <taxon>Bacilli</taxon>
        <taxon>Bacillales</taxon>
        <taxon>Paenibacillaceae</taxon>
        <taxon>Fontibacillus</taxon>
    </lineage>
</organism>
<feature type="transmembrane region" description="Helical" evidence="1">
    <location>
        <begin position="56"/>
        <end position="80"/>
    </location>
</feature>
<feature type="transmembrane region" description="Helical" evidence="1">
    <location>
        <begin position="12"/>
        <end position="34"/>
    </location>
</feature>
<evidence type="ECO:0000313" key="3">
    <source>
        <dbReference type="Proteomes" id="UP000198972"/>
    </source>
</evidence>
<name>A0A1G7QYG9_9BACL</name>
<dbReference type="STRING" id="670482.SAMN04488542_12418"/>
<dbReference type="EMBL" id="FNBG01000024">
    <property type="protein sequence ID" value="SDG03582.1"/>
    <property type="molecule type" value="Genomic_DNA"/>
</dbReference>
<dbReference type="OrthoDB" id="1909107at2"/>
<reference evidence="2 3" key="1">
    <citation type="submission" date="2016-10" db="EMBL/GenBank/DDBJ databases">
        <authorList>
            <person name="de Groot N.N."/>
        </authorList>
    </citation>
    <scope>NUCLEOTIDE SEQUENCE [LARGE SCALE GENOMIC DNA]</scope>
    <source>
        <strain evidence="2 3">DSM 28129</strain>
    </source>
</reference>
<keyword evidence="1" id="KW-1133">Transmembrane helix</keyword>
<keyword evidence="1" id="KW-0812">Transmembrane</keyword>
<evidence type="ECO:0000313" key="2">
    <source>
        <dbReference type="EMBL" id="SDG03582.1"/>
    </source>
</evidence>